<evidence type="ECO:0000313" key="1">
    <source>
        <dbReference type="EMBL" id="EMM95898.1"/>
    </source>
</evidence>
<proteinExistence type="predicted"/>
<dbReference type="AlphaFoldDB" id="M6HEX9"/>
<accession>M6HEX9</accession>
<dbReference type="EMBL" id="AFMF02000027">
    <property type="protein sequence ID" value="EMM95898.1"/>
    <property type="molecule type" value="Genomic_DNA"/>
</dbReference>
<dbReference type="Proteomes" id="UP000012089">
    <property type="component" value="Unassembled WGS sequence"/>
</dbReference>
<gene>
    <name evidence="1" type="ORF">LEP1GSC158_0459</name>
</gene>
<protein>
    <submittedName>
        <fullName evidence="1">Uncharacterized protein</fullName>
    </submittedName>
</protein>
<evidence type="ECO:0000313" key="2">
    <source>
        <dbReference type="Proteomes" id="UP000012089"/>
    </source>
</evidence>
<sequence>MAAGFDSYPELTLNKFNVVLFKRVRVINSINPFFENGI</sequence>
<comment type="caution">
    <text evidence="1">The sequence shown here is derived from an EMBL/GenBank/DDBJ whole genome shotgun (WGS) entry which is preliminary data.</text>
</comment>
<organism evidence="1 2">
    <name type="scientific">Leptospira interrogans serovar Zanoni str. LT2156</name>
    <dbReference type="NCBI Taxonomy" id="1001601"/>
    <lineage>
        <taxon>Bacteria</taxon>
        <taxon>Pseudomonadati</taxon>
        <taxon>Spirochaetota</taxon>
        <taxon>Spirochaetia</taxon>
        <taxon>Leptospirales</taxon>
        <taxon>Leptospiraceae</taxon>
        <taxon>Leptospira</taxon>
    </lineage>
</organism>
<reference evidence="1 2" key="1">
    <citation type="submission" date="2013-01" db="EMBL/GenBank/DDBJ databases">
        <authorList>
            <person name="Harkins D.M."/>
            <person name="Durkin A.S."/>
            <person name="Brinkac L.M."/>
            <person name="Haft D.H."/>
            <person name="Selengut J.D."/>
            <person name="Sanka R."/>
            <person name="DePew J."/>
            <person name="Purushe J."/>
            <person name="Tulsiani S.M."/>
            <person name="Graham G.C."/>
            <person name="Burns M.-A."/>
            <person name="Dohnt M.F."/>
            <person name="Smythe L.D."/>
            <person name="McKay D.B."/>
            <person name="Craig S.B."/>
            <person name="Vinetz J.M."/>
            <person name="Sutton G.G."/>
            <person name="Nierman W.C."/>
            <person name="Fouts D.E."/>
        </authorList>
    </citation>
    <scope>NUCLEOTIDE SEQUENCE [LARGE SCALE GENOMIC DNA]</scope>
    <source>
        <strain evidence="1 2">LT2156</strain>
    </source>
</reference>
<name>M6HEX9_LEPIR</name>